<comment type="caution">
    <text evidence="3">The sequence shown here is derived from an EMBL/GenBank/DDBJ whole genome shotgun (WGS) entry which is preliminary data.</text>
</comment>
<gene>
    <name evidence="3" type="ORF">D2V17_14815</name>
</gene>
<sequence>MAARSLGVLHSCVMKHLLLHSLAIGAALAFGSAQAQADAIEDIAEAELHRSGAPGMALAVVQDGRVVRVEAFGEANIEHGVRVHPDTLFKTGATGMPFTAALIMLLVEDGRIALDRPLREYLPGTPDKWAGVTIRHLLENTSGLPATPNGDFLAEYTRQEMLAILAEQEINFAPGTRYRFSYANYVVLGMVIEELTGEPWSEFARQRLFGPLGMATARGIDERAIIPNRAAGYEVRGGELRNAEWISAAANSTADGSLYLSALDFAAWGQALSRRSLLRDSSWDQMGRAITIEGGAACAAVPGWFAEGAGRDAVRWQAGTWQGFQTYAYSYPQRDLSVFVLANGEAANAKDIARRVAAAVDPSLPVVAARMVENAPSATTLRARKLVEDIEAGAARREDYADFADLDFRELTQMYGAMLAALGPLQSFALYEKREGCAETHYRYRTSHAEGLTEIRMGLGADGKITSLEIVPIGDLAEPL</sequence>
<dbReference type="InterPro" id="IPR050491">
    <property type="entry name" value="AmpC-like"/>
</dbReference>
<keyword evidence="1" id="KW-0732">Signal</keyword>
<dbReference type="Pfam" id="PF00144">
    <property type="entry name" value="Beta-lactamase"/>
    <property type="match status" value="1"/>
</dbReference>
<dbReference type="EMBL" id="QXFM01000117">
    <property type="protein sequence ID" value="RIV82586.1"/>
    <property type="molecule type" value="Genomic_DNA"/>
</dbReference>
<evidence type="ECO:0000256" key="1">
    <source>
        <dbReference type="SAM" id="SignalP"/>
    </source>
</evidence>
<protein>
    <submittedName>
        <fullName evidence="3">Class A beta-lactamase-related serine hydrolase</fullName>
    </submittedName>
</protein>
<dbReference type="PANTHER" id="PTHR46825">
    <property type="entry name" value="D-ALANYL-D-ALANINE-CARBOXYPEPTIDASE/ENDOPEPTIDASE AMPH"/>
    <property type="match status" value="1"/>
</dbReference>
<organism evidence="3 4">
    <name type="scientific">Aurantiacibacter xanthus</name>
    <dbReference type="NCBI Taxonomy" id="1784712"/>
    <lineage>
        <taxon>Bacteria</taxon>
        <taxon>Pseudomonadati</taxon>
        <taxon>Pseudomonadota</taxon>
        <taxon>Alphaproteobacteria</taxon>
        <taxon>Sphingomonadales</taxon>
        <taxon>Erythrobacteraceae</taxon>
        <taxon>Aurantiacibacter</taxon>
    </lineage>
</organism>
<name>A0A3A1P0Y2_9SPHN</name>
<proteinExistence type="predicted"/>
<dbReference type="PANTHER" id="PTHR46825:SF9">
    <property type="entry name" value="BETA-LACTAMASE-RELATED DOMAIN-CONTAINING PROTEIN"/>
    <property type="match status" value="1"/>
</dbReference>
<evidence type="ECO:0000313" key="4">
    <source>
        <dbReference type="Proteomes" id="UP000265366"/>
    </source>
</evidence>
<feature type="chain" id="PRO_5017428117" evidence="1">
    <location>
        <begin position="36"/>
        <end position="480"/>
    </location>
</feature>
<feature type="signal peptide" evidence="1">
    <location>
        <begin position="1"/>
        <end position="35"/>
    </location>
</feature>
<keyword evidence="3" id="KW-0378">Hydrolase</keyword>
<dbReference type="InterPro" id="IPR001466">
    <property type="entry name" value="Beta-lactam-related"/>
</dbReference>
<dbReference type="OrthoDB" id="9804448at2"/>
<keyword evidence="4" id="KW-1185">Reference proteome</keyword>
<dbReference type="Proteomes" id="UP000265366">
    <property type="component" value="Unassembled WGS sequence"/>
</dbReference>
<accession>A0A3A1P0Y2</accession>
<evidence type="ECO:0000259" key="2">
    <source>
        <dbReference type="Pfam" id="PF00144"/>
    </source>
</evidence>
<dbReference type="AlphaFoldDB" id="A0A3A1P0Y2"/>
<dbReference type="InterPro" id="IPR012338">
    <property type="entry name" value="Beta-lactam/transpept-like"/>
</dbReference>
<feature type="domain" description="Beta-lactamase-related" evidence="2">
    <location>
        <begin position="42"/>
        <end position="357"/>
    </location>
</feature>
<reference evidence="3 4" key="1">
    <citation type="submission" date="2018-08" db="EMBL/GenBank/DDBJ databases">
        <title>Erythrobacter zhengii sp.nov., a bacterium isolated from deep-sea sediment.</title>
        <authorList>
            <person name="Fang C."/>
            <person name="Wu Y.-H."/>
            <person name="Sun C."/>
            <person name="Wang H."/>
            <person name="Cheng H."/>
            <person name="Meng F.-X."/>
            <person name="Wang C.-S."/>
            <person name="Xu X.-W."/>
        </authorList>
    </citation>
    <scope>NUCLEOTIDE SEQUENCE [LARGE SCALE GENOMIC DNA]</scope>
    <source>
        <strain evidence="3 4">CCTCC AB 2015396</strain>
    </source>
</reference>
<dbReference type="Gene3D" id="3.40.710.10">
    <property type="entry name" value="DD-peptidase/beta-lactamase superfamily"/>
    <property type="match status" value="1"/>
</dbReference>
<dbReference type="GO" id="GO:0016787">
    <property type="term" value="F:hydrolase activity"/>
    <property type="evidence" value="ECO:0007669"/>
    <property type="project" value="UniProtKB-KW"/>
</dbReference>
<dbReference type="SUPFAM" id="SSF56601">
    <property type="entry name" value="beta-lactamase/transpeptidase-like"/>
    <property type="match status" value="1"/>
</dbReference>
<evidence type="ECO:0000313" key="3">
    <source>
        <dbReference type="EMBL" id="RIV82586.1"/>
    </source>
</evidence>